<dbReference type="SMART" id="SM00346">
    <property type="entry name" value="HTH_ICLR"/>
    <property type="match status" value="1"/>
</dbReference>
<reference evidence="6 7" key="1">
    <citation type="submission" date="2021-01" db="EMBL/GenBank/DDBJ databases">
        <title>Whole genome shotgun sequence of Actinoplanes deccanensis NBRC 13994.</title>
        <authorList>
            <person name="Komaki H."/>
            <person name="Tamura T."/>
        </authorList>
    </citation>
    <scope>NUCLEOTIDE SEQUENCE [LARGE SCALE GENOMIC DNA]</scope>
    <source>
        <strain evidence="6 7">NBRC 13994</strain>
    </source>
</reference>
<dbReference type="InterPro" id="IPR029016">
    <property type="entry name" value="GAF-like_dom_sf"/>
</dbReference>
<feature type="domain" description="IclR-ED" evidence="5">
    <location>
        <begin position="77"/>
        <end position="257"/>
    </location>
</feature>
<sequence length="257" mass="28143">MGHPRPYGDGLGRGAGSVLGKARLILEAFEIDDAQVSLSELARRTGISKTTVHRLAQELLEWGMLERSDSDYRLGMRAFELGSRVPRFRVLRDAVRPYMHQLHTLTKETVHLAVLDGLEVLFLEKLAVGPRVAHQSRIAGRLPLHCTATGKALLAYSSPDVLDAVLARPLERLTPMTIVVPSLLREQIRKVREVGHARESEETAIGYCSTAVPLFGSSGVLLGAVSVTAPTFRADVARYVRALTAVRRELAAGDHLN</sequence>
<dbReference type="Pfam" id="PF01614">
    <property type="entry name" value="IclR_C"/>
    <property type="match status" value="1"/>
</dbReference>
<dbReference type="InterPro" id="IPR036390">
    <property type="entry name" value="WH_DNA-bd_sf"/>
</dbReference>
<evidence type="ECO:0000313" key="7">
    <source>
        <dbReference type="Proteomes" id="UP000609879"/>
    </source>
</evidence>
<dbReference type="SUPFAM" id="SSF55781">
    <property type="entry name" value="GAF domain-like"/>
    <property type="match status" value="1"/>
</dbReference>
<evidence type="ECO:0000256" key="2">
    <source>
        <dbReference type="ARBA" id="ARBA00023125"/>
    </source>
</evidence>
<dbReference type="PANTHER" id="PTHR30136">
    <property type="entry name" value="HELIX-TURN-HELIX TRANSCRIPTIONAL REGULATOR, ICLR FAMILY"/>
    <property type="match status" value="1"/>
</dbReference>
<dbReference type="EMBL" id="BOMI01000209">
    <property type="protein sequence ID" value="GID80866.1"/>
    <property type="molecule type" value="Genomic_DNA"/>
</dbReference>
<keyword evidence="7" id="KW-1185">Reference proteome</keyword>
<dbReference type="InterPro" id="IPR005471">
    <property type="entry name" value="Tscrpt_reg_IclR_N"/>
</dbReference>
<keyword evidence="3" id="KW-0804">Transcription</keyword>
<dbReference type="Proteomes" id="UP000609879">
    <property type="component" value="Unassembled WGS sequence"/>
</dbReference>
<evidence type="ECO:0000259" key="4">
    <source>
        <dbReference type="PROSITE" id="PS51077"/>
    </source>
</evidence>
<dbReference type="PROSITE" id="PS51077">
    <property type="entry name" value="HTH_ICLR"/>
    <property type="match status" value="1"/>
</dbReference>
<keyword evidence="1" id="KW-0805">Transcription regulation</keyword>
<proteinExistence type="predicted"/>
<organism evidence="6 7">
    <name type="scientific">Paractinoplanes deccanensis</name>
    <dbReference type="NCBI Taxonomy" id="113561"/>
    <lineage>
        <taxon>Bacteria</taxon>
        <taxon>Bacillati</taxon>
        <taxon>Actinomycetota</taxon>
        <taxon>Actinomycetes</taxon>
        <taxon>Micromonosporales</taxon>
        <taxon>Micromonosporaceae</taxon>
        <taxon>Paractinoplanes</taxon>
    </lineage>
</organism>
<name>A0ABQ3YLI7_9ACTN</name>
<accession>A0ABQ3YLI7</accession>
<evidence type="ECO:0000259" key="5">
    <source>
        <dbReference type="PROSITE" id="PS51078"/>
    </source>
</evidence>
<dbReference type="Pfam" id="PF09339">
    <property type="entry name" value="HTH_IclR"/>
    <property type="match status" value="1"/>
</dbReference>
<evidence type="ECO:0000313" key="6">
    <source>
        <dbReference type="EMBL" id="GID80866.1"/>
    </source>
</evidence>
<protein>
    <submittedName>
        <fullName evidence="6">IclR family transcriptional regulator</fullName>
    </submittedName>
</protein>
<keyword evidence="2" id="KW-0238">DNA-binding</keyword>
<dbReference type="RefSeq" id="WP_203778075.1">
    <property type="nucleotide sequence ID" value="NZ_BAAABO010000053.1"/>
</dbReference>
<evidence type="ECO:0000256" key="1">
    <source>
        <dbReference type="ARBA" id="ARBA00023015"/>
    </source>
</evidence>
<dbReference type="Gene3D" id="3.30.450.40">
    <property type="match status" value="1"/>
</dbReference>
<feature type="domain" description="HTH iclR-type" evidence="4">
    <location>
        <begin position="16"/>
        <end position="76"/>
    </location>
</feature>
<dbReference type="PANTHER" id="PTHR30136:SF24">
    <property type="entry name" value="HTH-TYPE TRANSCRIPTIONAL REPRESSOR ALLR"/>
    <property type="match status" value="1"/>
</dbReference>
<dbReference type="InterPro" id="IPR014757">
    <property type="entry name" value="Tscrpt_reg_IclR_C"/>
</dbReference>
<comment type="caution">
    <text evidence="6">The sequence shown here is derived from an EMBL/GenBank/DDBJ whole genome shotgun (WGS) entry which is preliminary data.</text>
</comment>
<dbReference type="InterPro" id="IPR036388">
    <property type="entry name" value="WH-like_DNA-bd_sf"/>
</dbReference>
<dbReference type="Gene3D" id="1.10.10.10">
    <property type="entry name" value="Winged helix-like DNA-binding domain superfamily/Winged helix DNA-binding domain"/>
    <property type="match status" value="1"/>
</dbReference>
<dbReference type="PROSITE" id="PS51078">
    <property type="entry name" value="ICLR_ED"/>
    <property type="match status" value="1"/>
</dbReference>
<evidence type="ECO:0000256" key="3">
    <source>
        <dbReference type="ARBA" id="ARBA00023163"/>
    </source>
</evidence>
<gene>
    <name evidence="6" type="ORF">Ade02nite_95070</name>
</gene>
<dbReference type="InterPro" id="IPR050707">
    <property type="entry name" value="HTH_MetabolicPath_Reg"/>
</dbReference>
<dbReference type="SUPFAM" id="SSF46785">
    <property type="entry name" value="Winged helix' DNA-binding domain"/>
    <property type="match status" value="1"/>
</dbReference>